<keyword evidence="7" id="KW-1185">Reference proteome</keyword>
<protein>
    <submittedName>
        <fullName evidence="6">TetR/AcrR family transcriptional regulator</fullName>
    </submittedName>
</protein>
<evidence type="ECO:0000259" key="5">
    <source>
        <dbReference type="PROSITE" id="PS50977"/>
    </source>
</evidence>
<proteinExistence type="predicted"/>
<dbReference type="InterPro" id="IPR036271">
    <property type="entry name" value="Tet_transcr_reg_TetR-rel_C_sf"/>
</dbReference>
<evidence type="ECO:0000313" key="6">
    <source>
        <dbReference type="EMBL" id="MEV0708440.1"/>
    </source>
</evidence>
<dbReference type="SUPFAM" id="SSF48498">
    <property type="entry name" value="Tetracyclin repressor-like, C-terminal domain"/>
    <property type="match status" value="1"/>
</dbReference>
<organism evidence="6 7">
    <name type="scientific">Nocardia aurea</name>
    <dbReference type="NCBI Taxonomy" id="2144174"/>
    <lineage>
        <taxon>Bacteria</taxon>
        <taxon>Bacillati</taxon>
        <taxon>Actinomycetota</taxon>
        <taxon>Actinomycetes</taxon>
        <taxon>Mycobacteriales</taxon>
        <taxon>Nocardiaceae</taxon>
        <taxon>Nocardia</taxon>
    </lineage>
</organism>
<dbReference type="InterPro" id="IPR009057">
    <property type="entry name" value="Homeodomain-like_sf"/>
</dbReference>
<dbReference type="PRINTS" id="PR00455">
    <property type="entry name" value="HTHTETR"/>
</dbReference>
<sequence length="244" mass="26781">MSARKWHLMRIIISGGTRIDARESFSEVDVTNTSSPVRRGAGRPTREQAEARHSELLDTALDLFLEHGFQVATIEMIAARVGMTKRTVYGLYADKAALFGAAVQRAIERQIVPPTTLESFDRGDVADTLEAIAKLRIGQVMTPNGLRLQRIINTESYRFPEILTANYEQAAKPVIEFVADLLDRAVAAGKIAPTDTALAATAFMSMVVGGQVRAIVSGRTITPEAIDRQVHFTVHLLLDGLRPR</sequence>
<evidence type="ECO:0000256" key="3">
    <source>
        <dbReference type="ARBA" id="ARBA00023163"/>
    </source>
</evidence>
<dbReference type="Pfam" id="PF14246">
    <property type="entry name" value="TetR_C_7"/>
    <property type="match status" value="1"/>
</dbReference>
<dbReference type="Gene3D" id="1.10.357.10">
    <property type="entry name" value="Tetracycline Repressor, domain 2"/>
    <property type="match status" value="1"/>
</dbReference>
<dbReference type="Pfam" id="PF00440">
    <property type="entry name" value="TetR_N"/>
    <property type="match status" value="1"/>
</dbReference>
<evidence type="ECO:0000256" key="1">
    <source>
        <dbReference type="ARBA" id="ARBA00023015"/>
    </source>
</evidence>
<reference evidence="6 7" key="1">
    <citation type="submission" date="2024-06" db="EMBL/GenBank/DDBJ databases">
        <title>The Natural Products Discovery Center: Release of the First 8490 Sequenced Strains for Exploring Actinobacteria Biosynthetic Diversity.</title>
        <authorList>
            <person name="Kalkreuter E."/>
            <person name="Kautsar S.A."/>
            <person name="Yang D."/>
            <person name="Bader C.D."/>
            <person name="Teijaro C.N."/>
            <person name="Fluegel L."/>
            <person name="Davis C.M."/>
            <person name="Simpson J.R."/>
            <person name="Lauterbach L."/>
            <person name="Steele A.D."/>
            <person name="Gui C."/>
            <person name="Meng S."/>
            <person name="Li G."/>
            <person name="Viehrig K."/>
            <person name="Ye F."/>
            <person name="Su P."/>
            <person name="Kiefer A.F."/>
            <person name="Nichols A."/>
            <person name="Cepeda A.J."/>
            <person name="Yan W."/>
            <person name="Fan B."/>
            <person name="Jiang Y."/>
            <person name="Adhikari A."/>
            <person name="Zheng C.-J."/>
            <person name="Schuster L."/>
            <person name="Cowan T.M."/>
            <person name="Smanski M.J."/>
            <person name="Chevrette M.G."/>
            <person name="De Carvalho L.P.S."/>
            <person name="Shen B."/>
        </authorList>
    </citation>
    <scope>NUCLEOTIDE SEQUENCE [LARGE SCALE GENOMIC DNA]</scope>
    <source>
        <strain evidence="6 7">NPDC050403</strain>
    </source>
</reference>
<dbReference type="InterPro" id="IPR039536">
    <property type="entry name" value="TetR_C_Proteobacteria"/>
</dbReference>
<dbReference type="PANTHER" id="PTHR30055:SF234">
    <property type="entry name" value="HTH-TYPE TRANSCRIPTIONAL REGULATOR BETI"/>
    <property type="match status" value="1"/>
</dbReference>
<dbReference type="InterPro" id="IPR050109">
    <property type="entry name" value="HTH-type_TetR-like_transc_reg"/>
</dbReference>
<dbReference type="EMBL" id="JBFAKC010000005">
    <property type="protein sequence ID" value="MEV0708440.1"/>
    <property type="molecule type" value="Genomic_DNA"/>
</dbReference>
<dbReference type="SUPFAM" id="SSF46689">
    <property type="entry name" value="Homeodomain-like"/>
    <property type="match status" value="1"/>
</dbReference>
<feature type="DNA-binding region" description="H-T-H motif" evidence="4">
    <location>
        <begin position="73"/>
        <end position="92"/>
    </location>
</feature>
<dbReference type="InterPro" id="IPR001647">
    <property type="entry name" value="HTH_TetR"/>
</dbReference>
<accession>A0ABV3FT37</accession>
<dbReference type="PROSITE" id="PS50977">
    <property type="entry name" value="HTH_TETR_2"/>
    <property type="match status" value="1"/>
</dbReference>
<dbReference type="RefSeq" id="WP_357783195.1">
    <property type="nucleotide sequence ID" value="NZ_JBFAKC010000005.1"/>
</dbReference>
<gene>
    <name evidence="6" type="ORF">AB0I48_12805</name>
</gene>
<comment type="caution">
    <text evidence="6">The sequence shown here is derived from an EMBL/GenBank/DDBJ whole genome shotgun (WGS) entry which is preliminary data.</text>
</comment>
<dbReference type="PANTHER" id="PTHR30055">
    <property type="entry name" value="HTH-TYPE TRANSCRIPTIONAL REGULATOR RUTR"/>
    <property type="match status" value="1"/>
</dbReference>
<keyword evidence="2 4" id="KW-0238">DNA-binding</keyword>
<dbReference type="Proteomes" id="UP001551695">
    <property type="component" value="Unassembled WGS sequence"/>
</dbReference>
<evidence type="ECO:0000256" key="4">
    <source>
        <dbReference type="PROSITE-ProRule" id="PRU00335"/>
    </source>
</evidence>
<name>A0ABV3FT37_9NOCA</name>
<evidence type="ECO:0000256" key="2">
    <source>
        <dbReference type="ARBA" id="ARBA00023125"/>
    </source>
</evidence>
<keyword evidence="1" id="KW-0805">Transcription regulation</keyword>
<evidence type="ECO:0000313" key="7">
    <source>
        <dbReference type="Proteomes" id="UP001551695"/>
    </source>
</evidence>
<keyword evidence="3" id="KW-0804">Transcription</keyword>
<feature type="domain" description="HTH tetR-type" evidence="5">
    <location>
        <begin position="50"/>
        <end position="110"/>
    </location>
</feature>